<feature type="binding site" evidence="6">
    <location>
        <position position="322"/>
    </location>
    <ligand>
        <name>Zn(2+)</name>
        <dbReference type="ChEBI" id="CHEBI:29105"/>
    </ligand>
</feature>
<comment type="similarity">
    <text evidence="2">Belongs to the ADIPOR family.</text>
</comment>
<feature type="binding site" evidence="6">
    <location>
        <position position="318"/>
    </location>
    <ligand>
        <name>Zn(2+)</name>
        <dbReference type="ChEBI" id="CHEBI:29105"/>
    </ligand>
</feature>
<feature type="transmembrane region" description="Helical" evidence="8">
    <location>
        <begin position="320"/>
        <end position="342"/>
    </location>
</feature>
<evidence type="ECO:0000256" key="5">
    <source>
        <dbReference type="ARBA" id="ARBA00023136"/>
    </source>
</evidence>
<dbReference type="Pfam" id="PF03006">
    <property type="entry name" value="HlyIII"/>
    <property type="match status" value="1"/>
</dbReference>
<dbReference type="OrthoDB" id="529367at2759"/>
<feature type="transmembrane region" description="Helical" evidence="8">
    <location>
        <begin position="252"/>
        <end position="274"/>
    </location>
</feature>
<dbReference type="GO" id="GO:0009744">
    <property type="term" value="P:response to sucrose"/>
    <property type="evidence" value="ECO:0007669"/>
    <property type="project" value="UniProtKB-ARBA"/>
</dbReference>
<dbReference type="GO" id="GO:0046872">
    <property type="term" value="F:metal ion binding"/>
    <property type="evidence" value="ECO:0007669"/>
    <property type="project" value="UniProtKB-KW"/>
</dbReference>
<sequence>MPVRQTLKSLFNIHNETGNVWTHLLGFLLFAGLTFYVIAQPPMPLALGKRQIDHLWLSVRDRVHGLADGLHHLHDRLPHLPDLSANLHQLQESLDSLVHEVQEEVHHAAQALHHRVHSLHDNLQHATERLNTRLNSLLEEALTDVLLWPVPRWPVYVFMAGAMTCLLTSAVCHLFGCCSKHVAQMIWRFDYAGIAILIVASFYPPVYYSFLCQPYWRLFYLLTTTLMGVGAVSVALLDVFQRSEWRPFRAAMFAALGCWGVVPLIHACWVQAGVEAVRQATGLDALMGALYLIGALIYATRVPERWLPGRFDVWFHGHQIFHVLIVVAALIHYRAVMILLHWRDASGGCAAPAEAVAAGSPAGGGPAAAAARGLLGESALAAALEAGGGTGHELHAIEQASGSVAARVWEHLREYAVEYLRVLMSKTAAAGSGPGHQEPMSPDSHTAL</sequence>
<keyword evidence="5 8" id="KW-0472">Membrane</keyword>
<feature type="transmembrane region" description="Helical" evidence="8">
    <location>
        <begin position="189"/>
        <end position="206"/>
    </location>
</feature>
<evidence type="ECO:0000256" key="6">
    <source>
        <dbReference type="PIRSR" id="PIRSR604254-1"/>
    </source>
</evidence>
<evidence type="ECO:0000256" key="8">
    <source>
        <dbReference type="SAM" id="Phobius"/>
    </source>
</evidence>
<dbReference type="GO" id="GO:0016020">
    <property type="term" value="C:membrane"/>
    <property type="evidence" value="ECO:0007669"/>
    <property type="project" value="UniProtKB-SubCell"/>
</dbReference>
<dbReference type="AlphaFoldDB" id="A0A150GAS1"/>
<comment type="caution">
    <text evidence="9">The sequence shown here is derived from an EMBL/GenBank/DDBJ whole genome shotgun (WGS) entry which is preliminary data.</text>
</comment>
<feature type="transmembrane region" description="Helical" evidence="8">
    <location>
        <begin position="280"/>
        <end position="299"/>
    </location>
</feature>
<dbReference type="PANTHER" id="PTHR20855:SF52">
    <property type="entry name" value="ADIPONECTIN RECEPTOR PROTEIN"/>
    <property type="match status" value="1"/>
</dbReference>
<evidence type="ECO:0000256" key="7">
    <source>
        <dbReference type="SAM" id="Coils"/>
    </source>
</evidence>
<dbReference type="Proteomes" id="UP000075714">
    <property type="component" value="Unassembled WGS sequence"/>
</dbReference>
<keyword evidence="6" id="KW-0862">Zinc</keyword>
<feature type="coiled-coil region" evidence="7">
    <location>
        <begin position="80"/>
        <end position="140"/>
    </location>
</feature>
<evidence type="ECO:0000256" key="2">
    <source>
        <dbReference type="ARBA" id="ARBA00007018"/>
    </source>
</evidence>
<dbReference type="EMBL" id="LSYV01000040">
    <property type="protein sequence ID" value="KXZ46942.1"/>
    <property type="molecule type" value="Genomic_DNA"/>
</dbReference>
<evidence type="ECO:0000256" key="1">
    <source>
        <dbReference type="ARBA" id="ARBA00004141"/>
    </source>
</evidence>
<protein>
    <submittedName>
        <fullName evidence="9">Uncharacterized protein</fullName>
    </submittedName>
</protein>
<gene>
    <name evidence="9" type="ORF">GPECTOR_39g436</name>
</gene>
<evidence type="ECO:0000313" key="10">
    <source>
        <dbReference type="Proteomes" id="UP000075714"/>
    </source>
</evidence>
<dbReference type="GO" id="GO:0038023">
    <property type="term" value="F:signaling receptor activity"/>
    <property type="evidence" value="ECO:0007669"/>
    <property type="project" value="TreeGrafter"/>
</dbReference>
<organism evidence="9 10">
    <name type="scientific">Gonium pectorale</name>
    <name type="common">Green alga</name>
    <dbReference type="NCBI Taxonomy" id="33097"/>
    <lineage>
        <taxon>Eukaryota</taxon>
        <taxon>Viridiplantae</taxon>
        <taxon>Chlorophyta</taxon>
        <taxon>core chlorophytes</taxon>
        <taxon>Chlorophyceae</taxon>
        <taxon>CS clade</taxon>
        <taxon>Chlamydomonadales</taxon>
        <taxon>Volvocaceae</taxon>
        <taxon>Gonium</taxon>
    </lineage>
</organism>
<accession>A0A150GAS1</accession>
<keyword evidence="10" id="KW-1185">Reference proteome</keyword>
<dbReference type="InterPro" id="IPR004254">
    <property type="entry name" value="AdipoR/HlyIII-related"/>
</dbReference>
<feature type="binding site" evidence="6">
    <location>
        <position position="173"/>
    </location>
    <ligand>
        <name>Zn(2+)</name>
        <dbReference type="ChEBI" id="CHEBI:29105"/>
    </ligand>
</feature>
<comment type="subcellular location">
    <subcellularLocation>
        <location evidence="1">Membrane</location>
        <topology evidence="1">Multi-pass membrane protein</topology>
    </subcellularLocation>
</comment>
<proteinExistence type="inferred from homology"/>
<evidence type="ECO:0000256" key="4">
    <source>
        <dbReference type="ARBA" id="ARBA00022989"/>
    </source>
</evidence>
<keyword evidence="6" id="KW-0479">Metal-binding</keyword>
<reference evidence="10" key="1">
    <citation type="journal article" date="2016" name="Nat. Commun.">
        <title>The Gonium pectorale genome demonstrates co-option of cell cycle regulation during the evolution of multicellularity.</title>
        <authorList>
            <person name="Hanschen E.R."/>
            <person name="Marriage T.N."/>
            <person name="Ferris P.J."/>
            <person name="Hamaji T."/>
            <person name="Toyoda A."/>
            <person name="Fujiyama A."/>
            <person name="Neme R."/>
            <person name="Noguchi H."/>
            <person name="Minakuchi Y."/>
            <person name="Suzuki M."/>
            <person name="Kawai-Toyooka H."/>
            <person name="Smith D.R."/>
            <person name="Sparks H."/>
            <person name="Anderson J."/>
            <person name="Bakaric R."/>
            <person name="Luria V."/>
            <person name="Karger A."/>
            <person name="Kirschner M.W."/>
            <person name="Durand P.M."/>
            <person name="Michod R.E."/>
            <person name="Nozaki H."/>
            <person name="Olson B.J."/>
        </authorList>
    </citation>
    <scope>NUCLEOTIDE SEQUENCE [LARGE SCALE GENOMIC DNA]</scope>
    <source>
        <strain evidence="10">NIES-2863</strain>
    </source>
</reference>
<keyword evidence="7" id="KW-0175">Coiled coil</keyword>
<evidence type="ECO:0000313" key="9">
    <source>
        <dbReference type="EMBL" id="KXZ46942.1"/>
    </source>
</evidence>
<keyword evidence="4 8" id="KW-1133">Transmembrane helix</keyword>
<dbReference type="PANTHER" id="PTHR20855">
    <property type="entry name" value="ADIPOR/PROGESTIN RECEPTOR-RELATED"/>
    <property type="match status" value="1"/>
</dbReference>
<feature type="transmembrane region" description="Helical" evidence="8">
    <location>
        <begin position="218"/>
        <end position="240"/>
    </location>
</feature>
<feature type="transmembrane region" description="Helical" evidence="8">
    <location>
        <begin position="20"/>
        <end position="39"/>
    </location>
</feature>
<name>A0A150GAS1_GONPE</name>
<evidence type="ECO:0000256" key="3">
    <source>
        <dbReference type="ARBA" id="ARBA00022692"/>
    </source>
</evidence>
<feature type="transmembrane region" description="Helical" evidence="8">
    <location>
        <begin position="155"/>
        <end position="177"/>
    </location>
</feature>
<keyword evidence="3 8" id="KW-0812">Transmembrane</keyword>